<evidence type="ECO:0008006" key="4">
    <source>
        <dbReference type="Google" id="ProtNLM"/>
    </source>
</evidence>
<keyword evidence="1" id="KW-0732">Signal</keyword>
<name>A0A5D2L3N8_GOSTO</name>
<evidence type="ECO:0000313" key="2">
    <source>
        <dbReference type="EMBL" id="TYH73689.1"/>
    </source>
</evidence>
<protein>
    <recommendedName>
        <fullName evidence="4">Embryo surrounding factor 1 brassicaceae domain-containing protein</fullName>
    </recommendedName>
</protein>
<dbReference type="AlphaFoldDB" id="A0A5D2L3N8"/>
<reference evidence="2 3" key="1">
    <citation type="submission" date="2019-07" db="EMBL/GenBank/DDBJ databases">
        <title>WGS assembly of Gossypium tomentosum.</title>
        <authorList>
            <person name="Chen Z.J."/>
            <person name="Sreedasyam A."/>
            <person name="Ando A."/>
            <person name="Song Q."/>
            <person name="De L."/>
            <person name="Hulse-Kemp A."/>
            <person name="Ding M."/>
            <person name="Ye W."/>
            <person name="Kirkbride R."/>
            <person name="Jenkins J."/>
            <person name="Plott C."/>
            <person name="Lovell J."/>
            <person name="Lin Y.-M."/>
            <person name="Vaughn R."/>
            <person name="Liu B."/>
            <person name="Li W."/>
            <person name="Simpson S."/>
            <person name="Scheffler B."/>
            <person name="Saski C."/>
            <person name="Grover C."/>
            <person name="Hu G."/>
            <person name="Conover J."/>
            <person name="Carlson J."/>
            <person name="Shu S."/>
            <person name="Boston L."/>
            <person name="Williams M."/>
            <person name="Peterson D."/>
            <person name="Mcgee K."/>
            <person name="Jones D."/>
            <person name="Wendel J."/>
            <person name="Stelly D."/>
            <person name="Grimwood J."/>
            <person name="Schmutz J."/>
        </authorList>
    </citation>
    <scope>NUCLEOTIDE SEQUENCE [LARGE SCALE GENOMIC DNA]</scope>
    <source>
        <strain evidence="2">7179.01</strain>
    </source>
</reference>
<dbReference type="EMBL" id="CM017627">
    <property type="protein sequence ID" value="TYH73689.1"/>
    <property type="molecule type" value="Genomic_DNA"/>
</dbReference>
<feature type="chain" id="PRO_5022679594" description="Embryo surrounding factor 1 brassicaceae domain-containing protein" evidence="1">
    <location>
        <begin position="26"/>
        <end position="82"/>
    </location>
</feature>
<proteinExistence type="predicted"/>
<gene>
    <name evidence="2" type="ORF">ES332_D05G346500v1</name>
</gene>
<evidence type="ECO:0000256" key="1">
    <source>
        <dbReference type="SAM" id="SignalP"/>
    </source>
</evidence>
<dbReference type="Proteomes" id="UP000322667">
    <property type="component" value="Chromosome D05"/>
</dbReference>
<feature type="signal peptide" evidence="1">
    <location>
        <begin position="1"/>
        <end position="25"/>
    </location>
</feature>
<evidence type="ECO:0000313" key="3">
    <source>
        <dbReference type="Proteomes" id="UP000322667"/>
    </source>
</evidence>
<accession>A0A5D2L3N8</accession>
<sequence>MMTMANTKILSTYLIFLCIIFIGNSNLYKCDDVKFSKHLQLKPCTRSFCNGFHRCYCCITDEDLGCFDDRDLCNDNCPPFKS</sequence>
<organism evidence="2 3">
    <name type="scientific">Gossypium tomentosum</name>
    <name type="common">Hawaiian cotton</name>
    <name type="synonym">Gossypium sandvicense</name>
    <dbReference type="NCBI Taxonomy" id="34277"/>
    <lineage>
        <taxon>Eukaryota</taxon>
        <taxon>Viridiplantae</taxon>
        <taxon>Streptophyta</taxon>
        <taxon>Embryophyta</taxon>
        <taxon>Tracheophyta</taxon>
        <taxon>Spermatophyta</taxon>
        <taxon>Magnoliopsida</taxon>
        <taxon>eudicotyledons</taxon>
        <taxon>Gunneridae</taxon>
        <taxon>Pentapetalae</taxon>
        <taxon>rosids</taxon>
        <taxon>malvids</taxon>
        <taxon>Malvales</taxon>
        <taxon>Malvaceae</taxon>
        <taxon>Malvoideae</taxon>
        <taxon>Gossypium</taxon>
    </lineage>
</organism>
<keyword evidence="3" id="KW-1185">Reference proteome</keyword>